<dbReference type="GO" id="GO:0005319">
    <property type="term" value="F:lipid transporter activity"/>
    <property type="evidence" value="ECO:0007669"/>
    <property type="project" value="TreeGrafter"/>
</dbReference>
<evidence type="ECO:0000256" key="6">
    <source>
        <dbReference type="ARBA" id="ARBA00022840"/>
    </source>
</evidence>
<dbReference type="InterPro" id="IPR027417">
    <property type="entry name" value="P-loop_NTPase"/>
</dbReference>
<protein>
    <submittedName>
        <fullName evidence="11">ABC tran, AAA 21 and/or SbcCD C domain containing protein</fullName>
    </submittedName>
</protein>
<evidence type="ECO:0000259" key="10">
    <source>
        <dbReference type="PROSITE" id="PS50893"/>
    </source>
</evidence>
<dbReference type="Pfam" id="PF12698">
    <property type="entry name" value="ABC2_membrane_3"/>
    <property type="match status" value="1"/>
</dbReference>
<dbReference type="InterPro" id="IPR017871">
    <property type="entry name" value="ABC_transporter-like_CS"/>
</dbReference>
<keyword evidence="6" id="KW-0067">ATP-binding</keyword>
<name>A0A482W0M2_ASBVE</name>
<evidence type="ECO:0000256" key="9">
    <source>
        <dbReference type="SAM" id="Phobius"/>
    </source>
</evidence>
<dbReference type="STRING" id="1661398.A0A482W0M2"/>
<keyword evidence="4" id="KW-0677">Repeat</keyword>
<feature type="transmembrane region" description="Helical" evidence="9">
    <location>
        <begin position="401"/>
        <end position="421"/>
    </location>
</feature>
<evidence type="ECO:0000256" key="2">
    <source>
        <dbReference type="ARBA" id="ARBA00022448"/>
    </source>
</evidence>
<keyword evidence="3 9" id="KW-0812">Transmembrane</keyword>
<evidence type="ECO:0000313" key="12">
    <source>
        <dbReference type="Proteomes" id="UP000292052"/>
    </source>
</evidence>
<feature type="transmembrane region" description="Helical" evidence="9">
    <location>
        <begin position="614"/>
        <end position="641"/>
    </location>
</feature>
<dbReference type="GO" id="GO:0005524">
    <property type="term" value="F:ATP binding"/>
    <property type="evidence" value="ECO:0007669"/>
    <property type="project" value="UniProtKB-KW"/>
</dbReference>
<dbReference type="SMART" id="SM00382">
    <property type="entry name" value="AAA"/>
    <property type="match status" value="1"/>
</dbReference>
<dbReference type="InterPro" id="IPR003593">
    <property type="entry name" value="AAA+_ATPase"/>
</dbReference>
<dbReference type="PROSITE" id="PS50893">
    <property type="entry name" value="ABC_TRANSPORTER_2"/>
    <property type="match status" value="2"/>
</dbReference>
<reference evidence="11 12" key="1">
    <citation type="submission" date="2017-03" db="EMBL/GenBank/DDBJ databases">
        <title>Genome of the blue death feigning beetle - Asbolus verrucosus.</title>
        <authorList>
            <person name="Rider S.D."/>
        </authorList>
    </citation>
    <scope>NUCLEOTIDE SEQUENCE [LARGE SCALE GENOMIC DNA]</scope>
    <source>
        <strain evidence="11">Butters</strain>
        <tissue evidence="11">Head and leg muscle</tissue>
    </source>
</reference>
<organism evidence="11 12">
    <name type="scientific">Asbolus verrucosus</name>
    <name type="common">Desert ironclad beetle</name>
    <dbReference type="NCBI Taxonomy" id="1661398"/>
    <lineage>
        <taxon>Eukaryota</taxon>
        <taxon>Metazoa</taxon>
        <taxon>Ecdysozoa</taxon>
        <taxon>Arthropoda</taxon>
        <taxon>Hexapoda</taxon>
        <taxon>Insecta</taxon>
        <taxon>Pterygota</taxon>
        <taxon>Neoptera</taxon>
        <taxon>Endopterygota</taxon>
        <taxon>Coleoptera</taxon>
        <taxon>Polyphaga</taxon>
        <taxon>Cucujiformia</taxon>
        <taxon>Tenebrionidae</taxon>
        <taxon>Pimeliinae</taxon>
        <taxon>Asbolus</taxon>
    </lineage>
</organism>
<feature type="transmembrane region" description="Helical" evidence="9">
    <location>
        <begin position="724"/>
        <end position="746"/>
    </location>
</feature>
<dbReference type="PROSITE" id="PS00211">
    <property type="entry name" value="ABC_TRANSPORTER_1"/>
    <property type="match status" value="1"/>
</dbReference>
<dbReference type="InterPro" id="IPR013525">
    <property type="entry name" value="ABC2_TM"/>
</dbReference>
<evidence type="ECO:0000256" key="7">
    <source>
        <dbReference type="ARBA" id="ARBA00022989"/>
    </source>
</evidence>
<dbReference type="GO" id="GO:0140359">
    <property type="term" value="F:ABC-type transporter activity"/>
    <property type="evidence" value="ECO:0007669"/>
    <property type="project" value="InterPro"/>
</dbReference>
<dbReference type="Proteomes" id="UP000292052">
    <property type="component" value="Unassembled WGS sequence"/>
</dbReference>
<feature type="domain" description="ABC transporter" evidence="10">
    <location>
        <begin position="707"/>
        <end position="937"/>
    </location>
</feature>
<dbReference type="Pfam" id="PF23321">
    <property type="entry name" value="R1_ABCA1"/>
    <property type="match status" value="1"/>
</dbReference>
<comment type="caution">
    <text evidence="11">The sequence shown here is derived from an EMBL/GenBank/DDBJ whole genome shotgun (WGS) entry which is preliminary data.</text>
</comment>
<dbReference type="SUPFAM" id="SSF52540">
    <property type="entry name" value="P-loop containing nucleoside triphosphate hydrolases"/>
    <property type="match status" value="2"/>
</dbReference>
<evidence type="ECO:0000256" key="4">
    <source>
        <dbReference type="ARBA" id="ARBA00022737"/>
    </source>
</evidence>
<keyword evidence="7 9" id="KW-1133">Transmembrane helix</keyword>
<gene>
    <name evidence="11" type="ORF">BDFB_008381</name>
</gene>
<dbReference type="InterPro" id="IPR056264">
    <property type="entry name" value="R2_ABCA1-4-like"/>
</dbReference>
<feature type="non-terminal residue" evidence="11">
    <location>
        <position position="1014"/>
    </location>
</feature>
<dbReference type="Gene3D" id="3.40.50.300">
    <property type="entry name" value="P-loop containing nucleotide triphosphate hydrolases"/>
    <property type="match status" value="2"/>
</dbReference>
<feature type="domain" description="ABC transporter" evidence="10">
    <location>
        <begin position="28"/>
        <end position="257"/>
    </location>
</feature>
<feature type="non-terminal residue" evidence="11">
    <location>
        <position position="1"/>
    </location>
</feature>
<evidence type="ECO:0000256" key="5">
    <source>
        <dbReference type="ARBA" id="ARBA00022741"/>
    </source>
</evidence>
<dbReference type="InterPro" id="IPR003439">
    <property type="entry name" value="ABC_transporter-like_ATP-bd"/>
</dbReference>
<keyword evidence="8 9" id="KW-0472">Membrane</keyword>
<sequence length="1014" mass="115559">YKVVEDFEDITKVKNEFFETNPDVNPGIQIINLRKVFGKKIAVKNLSLNIYENQIHVLLGHNGAGKTTTMSMLTGIIPPTSGRAVVCGYNIRTNMKDIRANLGLCPQHNILFDDLTVKEHIYFFSKLKGLGKSNIDEEIRKYVQLLELQPKIDKKSKTLSGGMKRKLCVCIALCGNSKVVLLDEPTAGMDPSSRRNLWDLLQTQKQGRCILLTTHYMDEADVLGDRISIMANGELKCSGSSFFLKKKYGTGYRLILEKSPMCDPNKVTRFLKVYIPNIQIHSNIASELTYLLSEDHVSVFETMFQNLEANTEKLGIRSFGISLNTLEEVFKKVVNDNPSENSPQFSAKISKTKFADSPPQTKTSVVSVSSKKLRFSTGFDLIMNQFIAMFMKKLLSIFRTWILQFIQILIPVSFLMIAIIVSRNMNKHKYGNLPKLLLVLDSYKNPITLVEDDGINPFSKFYFESLKDYDVSKVPSINTTMLEITKNFRARSRKRYIVGASFMQEGRNITTIKAWFNNDPYHAAPLALALVLDAIYKKFLGKDHKITFANYPLPFSSDTKVQRLLKGNSKGFQLAFNIGFSMAFVSSFYVLFYVKERVCKSKHLQFASGVKGCIFWITAFLCDLMTFIVTILAVIITLLCFQEEGFRTVRDLATGIRDSYTTFAASKMCDFFVTNCMDHQPNTTFDNCWYLACNNNFSNALTTYCCVRNQDYFKWESPGIGRNVLYSFLFGSILFLLLNAVEYRFFSKMFDRLFGDHGNQVPQKNSVEDEDVLREKEKVHSTPEMQLLKDHVVVLKDVTKYYKNFLAVNGLCLGIQQFECFAHDFDFYQHLNKKVKQLSGGNKRKLSTAISLIGDPPVICLDEPTAGMDPVTKRNLWNAICTIRDNGKCLVFTSHSMEECEALCTRLAVMVNGNFECMGSIQHLKNKFAAGYMLTIKLKRAKKSELATDIKKIEQFVSSHFPTATQQEKHQELLTYYIADNVDWSKMFGILERAKNELNIEDYSLGQSNLEQVY</sequence>
<dbReference type="PANTHER" id="PTHR19229:SF250">
    <property type="entry name" value="ABC TRANSPORTER DOMAIN-CONTAINING PROTEIN-RELATED"/>
    <property type="match status" value="1"/>
</dbReference>
<evidence type="ECO:0000256" key="8">
    <source>
        <dbReference type="ARBA" id="ARBA00023136"/>
    </source>
</evidence>
<dbReference type="PANTHER" id="PTHR19229">
    <property type="entry name" value="ATP-BINDING CASSETTE TRANSPORTER SUBFAMILY A ABCA"/>
    <property type="match status" value="1"/>
</dbReference>
<evidence type="ECO:0000313" key="11">
    <source>
        <dbReference type="EMBL" id="RZC38259.1"/>
    </source>
</evidence>
<evidence type="ECO:0000256" key="1">
    <source>
        <dbReference type="ARBA" id="ARBA00004141"/>
    </source>
</evidence>
<dbReference type="CDD" id="cd03263">
    <property type="entry name" value="ABC_subfamily_A"/>
    <property type="match status" value="1"/>
</dbReference>
<accession>A0A482W0M2</accession>
<keyword evidence="12" id="KW-1185">Reference proteome</keyword>
<keyword evidence="2" id="KW-0813">Transport</keyword>
<dbReference type="InterPro" id="IPR026082">
    <property type="entry name" value="ABCA"/>
</dbReference>
<comment type="subcellular location">
    <subcellularLocation>
        <location evidence="1">Membrane</location>
        <topology evidence="1">Multi-pass membrane protein</topology>
    </subcellularLocation>
</comment>
<dbReference type="GO" id="GO:0016020">
    <property type="term" value="C:membrane"/>
    <property type="evidence" value="ECO:0007669"/>
    <property type="project" value="UniProtKB-SubCell"/>
</dbReference>
<evidence type="ECO:0000256" key="3">
    <source>
        <dbReference type="ARBA" id="ARBA00022692"/>
    </source>
</evidence>
<dbReference type="GO" id="GO:0016887">
    <property type="term" value="F:ATP hydrolysis activity"/>
    <property type="evidence" value="ECO:0007669"/>
    <property type="project" value="InterPro"/>
</dbReference>
<keyword evidence="5" id="KW-0547">Nucleotide-binding</keyword>
<dbReference type="FunFam" id="3.40.50.300:FF:000298">
    <property type="entry name" value="ATP-binding cassette sub-family A member 12"/>
    <property type="match status" value="1"/>
</dbReference>
<feature type="transmembrane region" description="Helical" evidence="9">
    <location>
        <begin position="574"/>
        <end position="594"/>
    </location>
</feature>
<proteinExistence type="predicted"/>
<dbReference type="OrthoDB" id="6512918at2759"/>
<dbReference type="Pfam" id="PF00005">
    <property type="entry name" value="ABC_tran"/>
    <property type="match status" value="2"/>
</dbReference>
<dbReference type="AlphaFoldDB" id="A0A482W0M2"/>
<dbReference type="EMBL" id="QDEB01044907">
    <property type="protein sequence ID" value="RZC38259.1"/>
    <property type="molecule type" value="Genomic_DNA"/>
</dbReference>